<evidence type="ECO:0000313" key="2">
    <source>
        <dbReference type="Proteomes" id="UP000188268"/>
    </source>
</evidence>
<dbReference type="AlphaFoldDB" id="A0A1R3KHQ7"/>
<dbReference type="Proteomes" id="UP000188268">
    <property type="component" value="Unassembled WGS sequence"/>
</dbReference>
<sequence>MVHVLWRVKKKAVFGVKEVIMAKGPI</sequence>
<gene>
    <name evidence="1" type="ORF">CCACVL1_01492</name>
</gene>
<organism evidence="1 2">
    <name type="scientific">Corchorus capsularis</name>
    <name type="common">Jute</name>
    <dbReference type="NCBI Taxonomy" id="210143"/>
    <lineage>
        <taxon>Eukaryota</taxon>
        <taxon>Viridiplantae</taxon>
        <taxon>Streptophyta</taxon>
        <taxon>Embryophyta</taxon>
        <taxon>Tracheophyta</taxon>
        <taxon>Spermatophyta</taxon>
        <taxon>Magnoliopsida</taxon>
        <taxon>eudicotyledons</taxon>
        <taxon>Gunneridae</taxon>
        <taxon>Pentapetalae</taxon>
        <taxon>rosids</taxon>
        <taxon>malvids</taxon>
        <taxon>Malvales</taxon>
        <taxon>Malvaceae</taxon>
        <taxon>Grewioideae</taxon>
        <taxon>Apeibeae</taxon>
        <taxon>Corchorus</taxon>
    </lineage>
</organism>
<comment type="caution">
    <text evidence="1">The sequence shown here is derived from an EMBL/GenBank/DDBJ whole genome shotgun (WGS) entry which is preliminary data.</text>
</comment>
<protein>
    <submittedName>
        <fullName evidence="1">Uncharacterized protein</fullName>
    </submittedName>
</protein>
<evidence type="ECO:0000313" key="1">
    <source>
        <dbReference type="EMBL" id="OMP06616.1"/>
    </source>
</evidence>
<keyword evidence="2" id="KW-1185">Reference proteome</keyword>
<reference evidence="1 2" key="1">
    <citation type="submission" date="2013-09" db="EMBL/GenBank/DDBJ databases">
        <title>Corchorus capsularis genome sequencing.</title>
        <authorList>
            <person name="Alam M."/>
            <person name="Haque M.S."/>
            <person name="Islam M.S."/>
            <person name="Emdad E.M."/>
            <person name="Islam M.M."/>
            <person name="Ahmed B."/>
            <person name="Halim A."/>
            <person name="Hossen Q.M.M."/>
            <person name="Hossain M.Z."/>
            <person name="Ahmed R."/>
            <person name="Khan M.M."/>
            <person name="Islam R."/>
            <person name="Rashid M.M."/>
            <person name="Khan S.A."/>
            <person name="Rahman M.S."/>
            <person name="Alam M."/>
        </authorList>
    </citation>
    <scope>NUCLEOTIDE SEQUENCE [LARGE SCALE GENOMIC DNA]</scope>
    <source>
        <strain evidence="2">cv. CVL-1</strain>
        <tissue evidence="1">Whole seedling</tissue>
    </source>
</reference>
<proteinExistence type="predicted"/>
<accession>A0A1R3KHQ7</accession>
<name>A0A1R3KHQ7_COCAP</name>
<dbReference type="EMBL" id="AWWV01004854">
    <property type="protein sequence ID" value="OMP06616.1"/>
    <property type="molecule type" value="Genomic_DNA"/>
</dbReference>
<dbReference type="Gramene" id="OMP06616">
    <property type="protein sequence ID" value="OMP06616"/>
    <property type="gene ID" value="CCACVL1_01492"/>
</dbReference>